<comment type="caution">
    <text evidence="2">The sequence shown here is derived from an EMBL/GenBank/DDBJ whole genome shotgun (WGS) entry which is preliminary data.</text>
</comment>
<proteinExistence type="predicted"/>
<evidence type="ECO:0000313" key="3">
    <source>
        <dbReference type="Proteomes" id="UP000247233"/>
    </source>
</evidence>
<accession>A0A317WSM2</accession>
<dbReference type="VEuPathDB" id="FungiDB:BO70DRAFT_160639"/>
<dbReference type="Proteomes" id="UP000247233">
    <property type="component" value="Unassembled WGS sequence"/>
</dbReference>
<dbReference type="EMBL" id="MSFL01000004">
    <property type="protein sequence ID" value="PWY89065.1"/>
    <property type="molecule type" value="Genomic_DNA"/>
</dbReference>
<reference evidence="2 3" key="1">
    <citation type="submission" date="2016-12" db="EMBL/GenBank/DDBJ databases">
        <title>The genomes of Aspergillus section Nigri reveals drivers in fungal speciation.</title>
        <authorList>
            <consortium name="DOE Joint Genome Institute"/>
            <person name="Vesth T.C."/>
            <person name="Nybo J."/>
            <person name="Theobald S."/>
            <person name="Brandl J."/>
            <person name="Frisvad J.C."/>
            <person name="Nielsen K.F."/>
            <person name="Lyhne E.K."/>
            <person name="Kogle M.E."/>
            <person name="Kuo A."/>
            <person name="Riley R."/>
            <person name="Clum A."/>
            <person name="Nolan M."/>
            <person name="Lipzen A."/>
            <person name="Salamov A."/>
            <person name="Henrissat B."/>
            <person name="Wiebenga A."/>
            <person name="De Vries R.P."/>
            <person name="Grigoriev I.V."/>
            <person name="Mortensen U.H."/>
            <person name="Andersen M.R."/>
            <person name="Baker S.E."/>
        </authorList>
    </citation>
    <scope>NUCLEOTIDE SEQUENCE [LARGE SCALE GENOMIC DNA]</scope>
    <source>
        <strain evidence="2 3">CBS 117.55</strain>
    </source>
</reference>
<keyword evidence="3" id="KW-1185">Reference proteome</keyword>
<dbReference type="AlphaFoldDB" id="A0A317WSM2"/>
<dbReference type="RefSeq" id="XP_025402252.1">
    <property type="nucleotide sequence ID" value="XM_025538274.1"/>
</dbReference>
<feature type="region of interest" description="Disordered" evidence="1">
    <location>
        <begin position="81"/>
        <end position="107"/>
    </location>
</feature>
<evidence type="ECO:0000256" key="1">
    <source>
        <dbReference type="SAM" id="MobiDB-lite"/>
    </source>
</evidence>
<gene>
    <name evidence="2" type="ORF">BO70DRAFT_160639</name>
</gene>
<evidence type="ECO:0000313" key="2">
    <source>
        <dbReference type="EMBL" id="PWY89065.1"/>
    </source>
</evidence>
<protein>
    <submittedName>
        <fullName evidence="2">Uncharacterized protein</fullName>
    </submittedName>
</protein>
<dbReference type="GeneID" id="37060511"/>
<sequence>MQPDVLLFRKKKNKVNQRQPPINYKPGKQTSERAYSIGKGSIARTGPAGGIWQHPQPRVANRELPSSDLPALSICTLGTPSTKIGQFPSHKDAPHPTYPISEVPPADEAQGRATIGQQATGHADCRLQTAGCRHQAPGTWHLAPGTWQMSGVQGPR</sequence>
<name>A0A317WSM2_9EURO</name>
<organism evidence="2 3">
    <name type="scientific">Aspergillus heteromorphus CBS 117.55</name>
    <dbReference type="NCBI Taxonomy" id="1448321"/>
    <lineage>
        <taxon>Eukaryota</taxon>
        <taxon>Fungi</taxon>
        <taxon>Dikarya</taxon>
        <taxon>Ascomycota</taxon>
        <taxon>Pezizomycotina</taxon>
        <taxon>Eurotiomycetes</taxon>
        <taxon>Eurotiomycetidae</taxon>
        <taxon>Eurotiales</taxon>
        <taxon>Aspergillaceae</taxon>
        <taxon>Aspergillus</taxon>
        <taxon>Aspergillus subgen. Circumdati</taxon>
    </lineage>
</organism>
<feature type="region of interest" description="Disordered" evidence="1">
    <location>
        <begin position="1"/>
        <end position="32"/>
    </location>
</feature>